<dbReference type="InterPro" id="IPR011010">
    <property type="entry name" value="DNA_brk_join_enz"/>
</dbReference>
<feature type="domain" description="Tyr recombinase" evidence="2">
    <location>
        <begin position="176"/>
        <end position="412"/>
    </location>
</feature>
<reference evidence="3 4" key="1">
    <citation type="submission" date="2021-10" db="EMBL/GenBank/DDBJ databases">
        <title>Alishewanella koreense sp. nov. isolated from seawater of southwestern coast in South Korea and the proposal for the reclassification of Rheinheimera perlucida and Rheinheimera tuosuensis as Arsukibacterium perlucida and Arsukibacterium tuosuensis.</title>
        <authorList>
            <person name="Kim K.H."/>
            <person name="Ruan W."/>
            <person name="Kim K.R."/>
            <person name="Baek J.H."/>
            <person name="Jeon C.O."/>
        </authorList>
    </citation>
    <scope>NUCLEOTIDE SEQUENCE [LARGE SCALE GENOMIC DNA]</scope>
    <source>
        <strain evidence="3 4">16-MA</strain>
    </source>
</reference>
<proteinExistence type="predicted"/>
<sequence>MVKSTRKRIKSVLIIKQIKRPIFSQTSIIGRSRMVDTTGNVWEIGESVPTSLNWGLFPGLPPLLLSQLKYYFESLISKMAPDTIYQEFATLKRFFRSIDDFDQSESLKEQLSESLLDFIFTHRDRSDEGDLSVLRAWYRDSYHLGLTLFSRNTAQLLKRFRFRGNIKGIDVMTYIENRSPLHSDELIALRSALAECRDYVTPSDPMFKKLVVTWLYVVLGVRPRQILLLMTCDFAVNVNTSTGEKSFMLNVPSVKKRFTGIRERFKPRFIPIFLGELLEMLIAEQYRGLANKEELQNSDALPIFRKSAENVRKERGSTFERFQDAASDRLFNSAPSEVVDFINQYRNKEGKPQLLLKLYPRRLRKTFATHAAAMGASAITLMELLDHDDLQHVMIYYQLGVSFAIKADAVYTQHFKEYISFFEGKITLAELVNRNDVKTVFGPDSLRKLVGIGLCAKQEPCKLQPPYSCYSCKKFEASNDVSVHREVFNAMQAEIREKFGDEAPPGFYTATHIKACGELIERLEVDHE</sequence>
<comment type="caution">
    <text evidence="3">The sequence shown here is derived from an EMBL/GenBank/DDBJ whole genome shotgun (WGS) entry which is preliminary data.</text>
</comment>
<dbReference type="InterPro" id="IPR002104">
    <property type="entry name" value="Integrase_catalytic"/>
</dbReference>
<evidence type="ECO:0000313" key="3">
    <source>
        <dbReference type="EMBL" id="MCB5226499.1"/>
    </source>
</evidence>
<organism evidence="3 4">
    <name type="scientific">Alishewanella maricola</name>
    <dbReference type="NCBI Taxonomy" id="2795740"/>
    <lineage>
        <taxon>Bacteria</taxon>
        <taxon>Pseudomonadati</taxon>
        <taxon>Pseudomonadota</taxon>
        <taxon>Gammaproteobacteria</taxon>
        <taxon>Alteromonadales</taxon>
        <taxon>Alteromonadaceae</taxon>
        <taxon>Alishewanella</taxon>
    </lineage>
</organism>
<dbReference type="SUPFAM" id="SSF56349">
    <property type="entry name" value="DNA breaking-rejoining enzymes"/>
    <property type="match status" value="2"/>
</dbReference>
<evidence type="ECO:0000259" key="2">
    <source>
        <dbReference type="PROSITE" id="PS51898"/>
    </source>
</evidence>
<dbReference type="RefSeq" id="WP_226750590.1">
    <property type="nucleotide sequence ID" value="NZ_JAEINI020000003.1"/>
</dbReference>
<dbReference type="Proteomes" id="UP000633814">
    <property type="component" value="Unassembled WGS sequence"/>
</dbReference>
<dbReference type="Gene3D" id="1.10.443.10">
    <property type="entry name" value="Intergrase catalytic core"/>
    <property type="match status" value="1"/>
</dbReference>
<accession>A0ABS8C2E0</accession>
<protein>
    <submittedName>
        <fullName evidence="3">Tyrosine-type recombinase/integrase</fullName>
    </submittedName>
</protein>
<evidence type="ECO:0000256" key="1">
    <source>
        <dbReference type="ARBA" id="ARBA00023172"/>
    </source>
</evidence>
<dbReference type="Pfam" id="PF00589">
    <property type="entry name" value="Phage_integrase"/>
    <property type="match status" value="1"/>
</dbReference>
<keyword evidence="1" id="KW-0233">DNA recombination</keyword>
<keyword evidence="4" id="KW-1185">Reference proteome</keyword>
<dbReference type="PROSITE" id="PS51898">
    <property type="entry name" value="TYR_RECOMBINASE"/>
    <property type="match status" value="1"/>
</dbReference>
<dbReference type="EMBL" id="JAEINI020000003">
    <property type="protein sequence ID" value="MCB5226499.1"/>
    <property type="molecule type" value="Genomic_DNA"/>
</dbReference>
<name>A0ABS8C2E0_9ALTE</name>
<dbReference type="InterPro" id="IPR013762">
    <property type="entry name" value="Integrase-like_cat_sf"/>
</dbReference>
<evidence type="ECO:0000313" key="4">
    <source>
        <dbReference type="Proteomes" id="UP000633814"/>
    </source>
</evidence>
<gene>
    <name evidence="3" type="ORF">JAO78_006690</name>
</gene>